<dbReference type="InterPro" id="IPR042197">
    <property type="entry name" value="Apaf_helical"/>
</dbReference>
<evidence type="ECO:0000256" key="6">
    <source>
        <dbReference type="ARBA" id="ARBA00022840"/>
    </source>
</evidence>
<dbReference type="InterPro" id="IPR036388">
    <property type="entry name" value="WH-like_DNA-bd_sf"/>
</dbReference>
<dbReference type="InterPro" id="IPR058922">
    <property type="entry name" value="WHD_DRP"/>
</dbReference>
<sequence length="675" mass="77734">MVYVSDESRLGDILFDIAKQVRLSESEIKLNMQKNLFNYLRNKRFVVFLDDVSDNLDVLDVLKDTLLTDSRNRSRVIVTCRETNSSKFVFNLDLLSDSEGKELFYDSMEETLPRELKNIGDKIVQKCHGLPLAIQVAAGMLKAKERSESIWNEVLEKMGKGGENESLKILDLSYEDLPTKLKPFFLYFGIFPLNSETYVSELIRFWVAEKLIQADESRKAREIVEAYIDKLIARNLIQVSRRTSGGRVKTCGIQNLLHDLCTRKAEEIKFFSNWNNLRNADVASTARRVITNSSSRLSDQNILEDLTVPKKLRSLLCFGKCRELTTFIKSYASELGFLRLLTIDIENIAINVPADIEYLSGLISLKLKGQFLTIPRSIGRMKKLETLEIISREVPDSVLRMKHLKHLFVSGVMILNPKTRDRQHELEVDSPNLETLDFDYQYGYHLTRNSFKKLPSMKKLKICGARKQTLEDLSDTTPLLPKLEELKLQFDSIRTSDIHNLNLSRYENLRTLYVFFDSSSGFITCSFVFPKNLVKITLGGIDIQDRDPLEKLRDLSSLEIIKLKNCIGRTIDFSGHGNFPQLQKLMLWDTKFQQLLADEKGMPKLNKFMYKPHQQQPLNTKVPEKLKRVQVKTDNHDVIGSSTSSKDGSWAQIRTLWGGFEVIQRVLEWMIELAF</sequence>
<evidence type="ECO:0000256" key="2">
    <source>
        <dbReference type="ARBA" id="ARBA00022614"/>
    </source>
</evidence>
<evidence type="ECO:0000256" key="1">
    <source>
        <dbReference type="ARBA" id="ARBA00008894"/>
    </source>
</evidence>
<evidence type="ECO:0000259" key="8">
    <source>
        <dbReference type="Pfam" id="PF23559"/>
    </source>
</evidence>
<proteinExistence type="inferred from homology"/>
<dbReference type="Gene3D" id="1.10.10.10">
    <property type="entry name" value="Winged helix-like DNA-binding domain superfamily/Winged helix DNA-binding domain"/>
    <property type="match status" value="1"/>
</dbReference>
<dbReference type="GO" id="GO:0098542">
    <property type="term" value="P:defense response to other organism"/>
    <property type="evidence" value="ECO:0007669"/>
    <property type="project" value="TreeGrafter"/>
</dbReference>
<dbReference type="PANTHER" id="PTHR23155:SF1238">
    <property type="entry name" value="TOMV SUSCEPTIBLE PROTEIN TM-2"/>
    <property type="match status" value="1"/>
</dbReference>
<keyword evidence="5" id="KW-0611">Plant defense</keyword>
<feature type="domain" description="NB-ARC" evidence="7">
    <location>
        <begin position="2"/>
        <end position="89"/>
    </location>
</feature>
<dbReference type="Gene3D" id="3.80.10.10">
    <property type="entry name" value="Ribonuclease Inhibitor"/>
    <property type="match status" value="2"/>
</dbReference>
<dbReference type="SUPFAM" id="SSF52540">
    <property type="entry name" value="P-loop containing nucleoside triphosphate hydrolases"/>
    <property type="match status" value="1"/>
</dbReference>
<dbReference type="InterPro" id="IPR002182">
    <property type="entry name" value="NB-ARC"/>
</dbReference>
<keyword evidence="6" id="KW-0067">ATP-binding</keyword>
<dbReference type="Gene3D" id="3.40.50.300">
    <property type="entry name" value="P-loop containing nucleotide triphosphate hydrolases"/>
    <property type="match status" value="1"/>
</dbReference>
<dbReference type="Pfam" id="PF23559">
    <property type="entry name" value="WHD_DRP"/>
    <property type="match status" value="1"/>
</dbReference>
<organism evidence="9 10">
    <name type="scientific">Handroanthus impetiginosus</name>
    <dbReference type="NCBI Taxonomy" id="429701"/>
    <lineage>
        <taxon>Eukaryota</taxon>
        <taxon>Viridiplantae</taxon>
        <taxon>Streptophyta</taxon>
        <taxon>Embryophyta</taxon>
        <taxon>Tracheophyta</taxon>
        <taxon>Spermatophyta</taxon>
        <taxon>Magnoliopsida</taxon>
        <taxon>eudicotyledons</taxon>
        <taxon>Gunneridae</taxon>
        <taxon>Pentapetalae</taxon>
        <taxon>asterids</taxon>
        <taxon>lamiids</taxon>
        <taxon>Lamiales</taxon>
        <taxon>Bignoniaceae</taxon>
        <taxon>Crescentiina</taxon>
        <taxon>Tabebuia alliance</taxon>
        <taxon>Handroanthus</taxon>
    </lineage>
</organism>
<keyword evidence="4" id="KW-0547">Nucleotide-binding</keyword>
<dbReference type="STRING" id="429701.A0A2G9H9I4"/>
<feature type="domain" description="Disease resistance protein winged helix" evidence="8">
    <location>
        <begin position="190"/>
        <end position="261"/>
    </location>
</feature>
<dbReference type="FunFam" id="1.10.10.10:FF:000322">
    <property type="entry name" value="Probable disease resistance protein At1g63360"/>
    <property type="match status" value="1"/>
</dbReference>
<dbReference type="OrthoDB" id="1303165at2759"/>
<evidence type="ECO:0000256" key="5">
    <source>
        <dbReference type="ARBA" id="ARBA00022821"/>
    </source>
</evidence>
<dbReference type="InterPro" id="IPR032675">
    <property type="entry name" value="LRR_dom_sf"/>
</dbReference>
<dbReference type="Gene3D" id="1.10.8.430">
    <property type="entry name" value="Helical domain of apoptotic protease-activating factors"/>
    <property type="match status" value="1"/>
</dbReference>
<evidence type="ECO:0000256" key="4">
    <source>
        <dbReference type="ARBA" id="ARBA00022741"/>
    </source>
</evidence>
<evidence type="ECO:0000259" key="7">
    <source>
        <dbReference type="Pfam" id="PF00931"/>
    </source>
</evidence>
<comment type="caution">
    <text evidence="9">The sequence shown here is derived from an EMBL/GenBank/DDBJ whole genome shotgun (WGS) entry which is preliminary data.</text>
</comment>
<keyword evidence="3" id="KW-0677">Repeat</keyword>
<reference evidence="10" key="1">
    <citation type="journal article" date="2018" name="Gigascience">
        <title>Genome assembly of the Pink Ipe (Handroanthus impetiginosus, Bignoniaceae), a highly valued, ecologically keystone Neotropical timber forest tree.</title>
        <authorList>
            <person name="Silva-Junior O.B."/>
            <person name="Grattapaglia D."/>
            <person name="Novaes E."/>
            <person name="Collevatti R.G."/>
        </authorList>
    </citation>
    <scope>NUCLEOTIDE SEQUENCE [LARGE SCALE GENOMIC DNA]</scope>
    <source>
        <strain evidence="10">cv. UFG-1</strain>
    </source>
</reference>
<dbReference type="GO" id="GO:0005524">
    <property type="term" value="F:ATP binding"/>
    <property type="evidence" value="ECO:0007669"/>
    <property type="project" value="UniProtKB-KW"/>
</dbReference>
<protein>
    <submittedName>
        <fullName evidence="9">Apoptotic ATPase</fullName>
    </submittedName>
</protein>
<dbReference type="AlphaFoldDB" id="A0A2G9H9I4"/>
<dbReference type="Proteomes" id="UP000231279">
    <property type="component" value="Unassembled WGS sequence"/>
</dbReference>
<dbReference type="PRINTS" id="PR00364">
    <property type="entry name" value="DISEASERSIST"/>
</dbReference>
<dbReference type="Pfam" id="PF00931">
    <property type="entry name" value="NB-ARC"/>
    <property type="match status" value="1"/>
</dbReference>
<comment type="similarity">
    <text evidence="1">Belongs to the disease resistance NB-LRR family.</text>
</comment>
<dbReference type="InterPro" id="IPR027417">
    <property type="entry name" value="P-loop_NTPase"/>
</dbReference>
<keyword evidence="10" id="KW-1185">Reference proteome</keyword>
<dbReference type="GO" id="GO:0043531">
    <property type="term" value="F:ADP binding"/>
    <property type="evidence" value="ECO:0007669"/>
    <property type="project" value="InterPro"/>
</dbReference>
<evidence type="ECO:0000313" key="10">
    <source>
        <dbReference type="Proteomes" id="UP000231279"/>
    </source>
</evidence>
<dbReference type="InterPro" id="IPR044974">
    <property type="entry name" value="Disease_R_plants"/>
</dbReference>
<gene>
    <name evidence="9" type="ORF">CDL12_13199</name>
</gene>
<evidence type="ECO:0000313" key="9">
    <source>
        <dbReference type="EMBL" id="PIN14176.1"/>
    </source>
</evidence>
<dbReference type="EMBL" id="NKXS01002336">
    <property type="protein sequence ID" value="PIN14176.1"/>
    <property type="molecule type" value="Genomic_DNA"/>
</dbReference>
<accession>A0A2G9H9I4</accession>
<dbReference type="PANTHER" id="PTHR23155">
    <property type="entry name" value="DISEASE RESISTANCE PROTEIN RP"/>
    <property type="match status" value="1"/>
</dbReference>
<evidence type="ECO:0000256" key="3">
    <source>
        <dbReference type="ARBA" id="ARBA00022737"/>
    </source>
</evidence>
<dbReference type="SUPFAM" id="SSF52058">
    <property type="entry name" value="L domain-like"/>
    <property type="match status" value="1"/>
</dbReference>
<name>A0A2G9H9I4_9LAMI</name>
<keyword evidence="2" id="KW-0433">Leucine-rich repeat</keyword>